<protein>
    <submittedName>
        <fullName evidence="2">Asp23/Gls24 family envelope stress response protein</fullName>
    </submittedName>
</protein>
<dbReference type="InterPro" id="IPR005531">
    <property type="entry name" value="Asp23"/>
</dbReference>
<dbReference type="KEGG" id="bths:CNY62_11820"/>
<evidence type="ECO:0000313" key="3">
    <source>
        <dbReference type="Proteomes" id="UP000243591"/>
    </source>
</evidence>
<proteinExistence type="inferred from homology"/>
<dbReference type="EMBL" id="CP023483">
    <property type="protein sequence ID" value="ATF26990.1"/>
    <property type="molecule type" value="Genomic_DNA"/>
</dbReference>
<sequence length="120" mass="13292">MSIEIETKLGQIDIADEVIATIAGDVASSQVGVVGMTSKKNIRDSFTDLLKKENNSKGVVVSRNDKGYVVDVYVVVTYGVKISEVARNIQENIKYNLAKQLNIQAEEINVYIQDVRLMID</sequence>
<keyword evidence="3" id="KW-1185">Reference proteome</keyword>
<evidence type="ECO:0000313" key="2">
    <source>
        <dbReference type="EMBL" id="ATF26990.1"/>
    </source>
</evidence>
<dbReference type="OrthoDB" id="9791482at2"/>
<accession>A0A1D2JXP4</accession>
<dbReference type="RefSeq" id="WP_029091971.1">
    <property type="nucleotide sequence ID" value="NZ_CP023483.1"/>
</dbReference>
<comment type="similarity">
    <text evidence="1">Belongs to the asp23 family.</text>
</comment>
<reference evidence="2 3" key="1">
    <citation type="submission" date="2017-09" db="EMBL/GenBank/DDBJ databases">
        <title>Complete Genome Sequences of Two Strains of the Meat Spoilage Bacterium Brochothrix thermosphacta Isolated from Ground Chicken.</title>
        <authorList>
            <person name="Paoli G.C."/>
            <person name="Wijey C."/>
            <person name="Chen C.-Y."/>
            <person name="Nguyen L."/>
            <person name="Yan X."/>
            <person name="Irwin P.L."/>
        </authorList>
    </citation>
    <scope>NUCLEOTIDE SEQUENCE [LARGE SCALE GENOMIC DNA]</scope>
    <source>
        <strain evidence="2 3">BI</strain>
    </source>
</reference>
<dbReference type="PANTHER" id="PTHR34297:SF2">
    <property type="entry name" value="ASP23_GLS24 FAMILY ENVELOPE STRESS RESPONSE PROTEIN"/>
    <property type="match status" value="1"/>
</dbReference>
<evidence type="ECO:0000256" key="1">
    <source>
        <dbReference type="ARBA" id="ARBA00005721"/>
    </source>
</evidence>
<dbReference type="AlphaFoldDB" id="A0A1D2JXP4"/>
<gene>
    <name evidence="2" type="ORF">CNY62_11820</name>
</gene>
<dbReference type="STRING" id="2756.BFR44_04265"/>
<dbReference type="Proteomes" id="UP000243591">
    <property type="component" value="Chromosome"/>
</dbReference>
<name>A0A1D2JXP4_BROTH</name>
<dbReference type="Pfam" id="PF03780">
    <property type="entry name" value="Asp23"/>
    <property type="match status" value="1"/>
</dbReference>
<organism evidence="2 3">
    <name type="scientific">Brochothrix thermosphacta</name>
    <name type="common">Microbacterium thermosphactum</name>
    <dbReference type="NCBI Taxonomy" id="2756"/>
    <lineage>
        <taxon>Bacteria</taxon>
        <taxon>Bacillati</taxon>
        <taxon>Bacillota</taxon>
        <taxon>Bacilli</taxon>
        <taxon>Bacillales</taxon>
        <taxon>Listeriaceae</taxon>
        <taxon>Brochothrix</taxon>
    </lineage>
</organism>
<dbReference type="PANTHER" id="PTHR34297">
    <property type="entry name" value="HYPOTHETICAL CYTOSOLIC PROTEIN-RELATED"/>
    <property type="match status" value="1"/>
</dbReference>